<keyword evidence="4" id="KW-1185">Reference proteome</keyword>
<feature type="domain" description="SWIM-type" evidence="2">
    <location>
        <begin position="110"/>
        <end position="145"/>
    </location>
</feature>
<gene>
    <name evidence="3" type="ORF">JQN84_10895</name>
</gene>
<evidence type="ECO:0000313" key="4">
    <source>
        <dbReference type="Proteomes" id="UP000809587"/>
    </source>
</evidence>
<organism evidence="3 4">
    <name type="scientific">Micromonospora humidisoli</name>
    <dbReference type="NCBI Taxonomy" id="2807622"/>
    <lineage>
        <taxon>Bacteria</taxon>
        <taxon>Bacillati</taxon>
        <taxon>Actinomycetota</taxon>
        <taxon>Actinomycetes</taxon>
        <taxon>Micromonosporales</taxon>
        <taxon>Micromonosporaceae</taxon>
        <taxon>Micromonospora</taxon>
    </lineage>
</organism>
<comment type="caution">
    <text evidence="3">The sequence shown here is derived from an EMBL/GenBank/DDBJ whole genome shotgun (WGS) entry which is preliminary data.</text>
</comment>
<dbReference type="RefSeq" id="WP_204958279.1">
    <property type="nucleotide sequence ID" value="NZ_JAFEUO010000003.1"/>
</dbReference>
<keyword evidence="1" id="KW-0862">Zinc</keyword>
<keyword evidence="1" id="KW-0479">Metal-binding</keyword>
<dbReference type="InterPro" id="IPR007527">
    <property type="entry name" value="Znf_SWIM"/>
</dbReference>
<dbReference type="Pfam" id="PF04434">
    <property type="entry name" value="SWIM"/>
    <property type="match status" value="1"/>
</dbReference>
<dbReference type="PANTHER" id="PTHR38133">
    <property type="entry name" value="SLR1429 PROTEIN"/>
    <property type="match status" value="1"/>
</dbReference>
<dbReference type="Proteomes" id="UP000809587">
    <property type="component" value="Unassembled WGS sequence"/>
</dbReference>
<sequence length="187" mass="19956">MIPAEFGATPWGRCWVRTVASTAAVGPNALLPKARSLARNHAVTLSADGGHLEADVRVSGVGNRVRLVLPPWPVETRDEATRLIATALADNRGLAPGDLPDSLDGDFRRHGISVGVGLDELVSECDCRSRRRPCLHVLATIYALSQLVDERPALAVELRMSPAALAPPPDPDWVPLTDVDPATFYGG</sequence>
<dbReference type="PANTHER" id="PTHR38133:SF1">
    <property type="entry name" value="SLR1429 PROTEIN"/>
    <property type="match status" value="1"/>
</dbReference>
<evidence type="ECO:0000256" key="1">
    <source>
        <dbReference type="PROSITE-ProRule" id="PRU00325"/>
    </source>
</evidence>
<dbReference type="PROSITE" id="PS50966">
    <property type="entry name" value="ZF_SWIM"/>
    <property type="match status" value="1"/>
</dbReference>
<dbReference type="EMBL" id="JAFEUO010000003">
    <property type="protein sequence ID" value="MBM7083028.1"/>
    <property type="molecule type" value="Genomic_DNA"/>
</dbReference>
<proteinExistence type="predicted"/>
<evidence type="ECO:0000313" key="3">
    <source>
        <dbReference type="EMBL" id="MBM7083028.1"/>
    </source>
</evidence>
<protein>
    <submittedName>
        <fullName evidence="3">SWIM zinc finger family protein</fullName>
    </submittedName>
</protein>
<name>A0ABS2JB96_9ACTN</name>
<keyword evidence="1" id="KW-0863">Zinc-finger</keyword>
<evidence type="ECO:0000259" key="2">
    <source>
        <dbReference type="PROSITE" id="PS50966"/>
    </source>
</evidence>
<accession>A0ABS2JB96</accession>
<reference evidence="3 4" key="1">
    <citation type="submission" date="2021-02" db="EMBL/GenBank/DDBJ databases">
        <authorList>
            <person name="Lee D.-H."/>
        </authorList>
    </citation>
    <scope>NUCLEOTIDE SEQUENCE [LARGE SCALE GENOMIC DNA]</scope>
    <source>
        <strain evidence="3 4">MMS20-R2-29</strain>
    </source>
</reference>